<organism evidence="2 4">
    <name type="scientific">Cucumis melo var. makuwa</name>
    <name type="common">Oriental melon</name>
    <dbReference type="NCBI Taxonomy" id="1194695"/>
    <lineage>
        <taxon>Eukaryota</taxon>
        <taxon>Viridiplantae</taxon>
        <taxon>Streptophyta</taxon>
        <taxon>Embryophyta</taxon>
        <taxon>Tracheophyta</taxon>
        <taxon>Spermatophyta</taxon>
        <taxon>Magnoliopsida</taxon>
        <taxon>eudicotyledons</taxon>
        <taxon>Gunneridae</taxon>
        <taxon>Pentapetalae</taxon>
        <taxon>rosids</taxon>
        <taxon>fabids</taxon>
        <taxon>Cucurbitales</taxon>
        <taxon>Cucurbitaceae</taxon>
        <taxon>Benincaseae</taxon>
        <taxon>Cucumis</taxon>
    </lineage>
</organism>
<proteinExistence type="predicted"/>
<evidence type="ECO:0000313" key="3">
    <source>
        <dbReference type="Proteomes" id="UP000321393"/>
    </source>
</evidence>
<dbReference type="Proteomes" id="UP000321947">
    <property type="component" value="Unassembled WGS sequence"/>
</dbReference>
<dbReference type="AlphaFoldDB" id="A0A5D3E344"/>
<dbReference type="Proteomes" id="UP000321393">
    <property type="component" value="Unassembled WGS sequence"/>
</dbReference>
<protein>
    <submittedName>
        <fullName evidence="2">Retrotransposon gag protein</fullName>
    </submittedName>
</protein>
<name>A0A5D3E344_CUCMM</name>
<sequence>MYSKSYTKRIDNSRMSLGYQPPKFQQFDGNGNRKQHIAHFLETCKNARSRGDQLVRQFVRSLKGNTFEWYTNLEPKVINSQEQIEKKFLNRFYSTTCVELILKLGREKKIELDIDEVAQANHVAIEMNLTVLPLTLLYDQRESLIQLETSEPIVVQFQQRMVMVDFQNKEEHVKNDGER</sequence>
<evidence type="ECO:0000313" key="4">
    <source>
        <dbReference type="Proteomes" id="UP000321947"/>
    </source>
</evidence>
<evidence type="ECO:0000313" key="1">
    <source>
        <dbReference type="EMBL" id="KAA0035858.1"/>
    </source>
</evidence>
<evidence type="ECO:0000313" key="2">
    <source>
        <dbReference type="EMBL" id="TYK30306.1"/>
    </source>
</evidence>
<dbReference type="OrthoDB" id="1740536at2759"/>
<accession>A0A5D3E344</accession>
<dbReference type="EMBL" id="SSTE01019881">
    <property type="protein sequence ID" value="KAA0035858.1"/>
    <property type="molecule type" value="Genomic_DNA"/>
</dbReference>
<gene>
    <name evidence="2" type="ORF">E5676_scaffold344G00730</name>
    <name evidence="1" type="ORF">E6C27_scaffold56G00220</name>
</gene>
<comment type="caution">
    <text evidence="2">The sequence shown here is derived from an EMBL/GenBank/DDBJ whole genome shotgun (WGS) entry which is preliminary data.</text>
</comment>
<reference evidence="3 4" key="1">
    <citation type="submission" date="2019-08" db="EMBL/GenBank/DDBJ databases">
        <title>Draft genome sequences of two oriental melons (Cucumis melo L. var makuwa).</title>
        <authorList>
            <person name="Kwon S.-Y."/>
        </authorList>
    </citation>
    <scope>NUCLEOTIDE SEQUENCE [LARGE SCALE GENOMIC DNA]</scope>
    <source>
        <strain evidence="4">cv. Chang Bougi</strain>
        <strain evidence="3">cv. SW 3</strain>
        <tissue evidence="2">Leaf</tissue>
    </source>
</reference>
<dbReference type="EMBL" id="SSTD01000679">
    <property type="protein sequence ID" value="TYK30306.1"/>
    <property type="molecule type" value="Genomic_DNA"/>
</dbReference>
<dbReference type="PANTHER" id="PTHR33437">
    <property type="entry name" value="OS06G0361200 PROTEIN"/>
    <property type="match status" value="1"/>
</dbReference>